<proteinExistence type="predicted"/>
<comment type="caution">
    <text evidence="5">The sequence shown here is derived from an EMBL/GenBank/DDBJ whole genome shotgun (WGS) entry which is preliminary data.</text>
</comment>
<evidence type="ECO:0000313" key="6">
    <source>
        <dbReference type="Proteomes" id="UP001157418"/>
    </source>
</evidence>
<protein>
    <submittedName>
        <fullName evidence="5">Uncharacterized protein</fullName>
    </submittedName>
</protein>
<accession>A0AAU9LW43</accession>
<gene>
    <name evidence="5" type="ORF">LVIROSA_LOCUS4407</name>
</gene>
<dbReference type="GO" id="GO:0015743">
    <property type="term" value="P:malate transport"/>
    <property type="evidence" value="ECO:0007669"/>
    <property type="project" value="InterPro"/>
</dbReference>
<evidence type="ECO:0000256" key="4">
    <source>
        <dbReference type="ARBA" id="ARBA00023136"/>
    </source>
</evidence>
<dbReference type="EMBL" id="CAKMRJ010000002">
    <property type="protein sequence ID" value="CAH1416658.1"/>
    <property type="molecule type" value="Genomic_DNA"/>
</dbReference>
<dbReference type="Pfam" id="PF11744">
    <property type="entry name" value="ALMT"/>
    <property type="match status" value="1"/>
</dbReference>
<sequence>MFNFIILSSTSLGKRQSFGCSSTTSHSFDFSITFGKPETDAKYLQTKVDRKSYLLVDANSWEIGKPPIEFQDIQDISKTDDDPYKYNGYHSFSEARLDLGTSRSPGATNLPFAGTNGFQKSLTRKFSFKLERMVIQDEGDMHKSASVLSLVTFTSLLIEFVVRLGNLVVTFEELNGTTKFKAPVADLGIFTICILFH</sequence>
<keyword evidence="3" id="KW-1133">Transmembrane helix</keyword>
<keyword evidence="2" id="KW-0812">Transmembrane</keyword>
<evidence type="ECO:0000313" key="5">
    <source>
        <dbReference type="EMBL" id="CAH1416658.1"/>
    </source>
</evidence>
<evidence type="ECO:0000256" key="2">
    <source>
        <dbReference type="ARBA" id="ARBA00022692"/>
    </source>
</evidence>
<evidence type="ECO:0000256" key="3">
    <source>
        <dbReference type="ARBA" id="ARBA00022989"/>
    </source>
</evidence>
<dbReference type="InterPro" id="IPR020966">
    <property type="entry name" value="ALMT"/>
</dbReference>
<reference evidence="5 6" key="1">
    <citation type="submission" date="2022-01" db="EMBL/GenBank/DDBJ databases">
        <authorList>
            <person name="Xiong W."/>
            <person name="Schranz E."/>
        </authorList>
    </citation>
    <scope>NUCLEOTIDE SEQUENCE [LARGE SCALE GENOMIC DNA]</scope>
</reference>
<name>A0AAU9LW43_9ASTR</name>
<comment type="subcellular location">
    <subcellularLocation>
        <location evidence="1">Membrane</location>
        <topology evidence="1">Multi-pass membrane protein</topology>
    </subcellularLocation>
</comment>
<keyword evidence="6" id="KW-1185">Reference proteome</keyword>
<keyword evidence="4" id="KW-0472">Membrane</keyword>
<evidence type="ECO:0000256" key="1">
    <source>
        <dbReference type="ARBA" id="ARBA00004141"/>
    </source>
</evidence>
<dbReference type="GO" id="GO:0016020">
    <property type="term" value="C:membrane"/>
    <property type="evidence" value="ECO:0007669"/>
    <property type="project" value="UniProtKB-SubCell"/>
</dbReference>
<organism evidence="5 6">
    <name type="scientific">Lactuca virosa</name>
    <dbReference type="NCBI Taxonomy" id="75947"/>
    <lineage>
        <taxon>Eukaryota</taxon>
        <taxon>Viridiplantae</taxon>
        <taxon>Streptophyta</taxon>
        <taxon>Embryophyta</taxon>
        <taxon>Tracheophyta</taxon>
        <taxon>Spermatophyta</taxon>
        <taxon>Magnoliopsida</taxon>
        <taxon>eudicotyledons</taxon>
        <taxon>Gunneridae</taxon>
        <taxon>Pentapetalae</taxon>
        <taxon>asterids</taxon>
        <taxon>campanulids</taxon>
        <taxon>Asterales</taxon>
        <taxon>Asteraceae</taxon>
        <taxon>Cichorioideae</taxon>
        <taxon>Cichorieae</taxon>
        <taxon>Lactucinae</taxon>
        <taxon>Lactuca</taxon>
    </lineage>
</organism>
<dbReference type="AlphaFoldDB" id="A0AAU9LW43"/>
<dbReference type="Proteomes" id="UP001157418">
    <property type="component" value="Unassembled WGS sequence"/>
</dbReference>